<accession>A0A7C5U801</accession>
<proteinExistence type="predicted"/>
<evidence type="ECO:0000259" key="1">
    <source>
        <dbReference type="SMART" id="SM00849"/>
    </source>
</evidence>
<dbReference type="PANTHER" id="PTHR46018">
    <property type="entry name" value="ZINC PHOSPHODIESTERASE ELAC PROTEIN 1"/>
    <property type="match status" value="1"/>
</dbReference>
<dbReference type="Gene3D" id="3.60.15.10">
    <property type="entry name" value="Ribonuclease Z/Hydroxyacylglutathione hydrolase-like"/>
    <property type="match status" value="1"/>
</dbReference>
<dbReference type="SMART" id="SM00849">
    <property type="entry name" value="Lactamase_B"/>
    <property type="match status" value="1"/>
</dbReference>
<evidence type="ECO:0000313" key="2">
    <source>
        <dbReference type="EMBL" id="HHR40589.1"/>
    </source>
</evidence>
<keyword evidence="2" id="KW-0378">Hydrolase</keyword>
<sequence length="260" mass="29021">MNRLIILGAGSIVPTDNRFASGLLLETANTRILFDPGPSTISKLIKLNIQGHDIDAFFITHFHLDHVGDLPALIMLWPYSSEGTPLNNPPKLRLVGPKNLKTLVNQIVYIDAFRYLVTTMRCENYLEVLELKADHRYSVGDCVVSCAEVDHYNGLAYRIGFQGFSVVYSGDTVPDERLIMLAQGCDVLVHECSFPHEQLVGKHTSEKQLAAIVERIKPKKLVVTHLYPAWRGREVEIIEAVKSVGIDDVVVAQDMTVVEL</sequence>
<dbReference type="Pfam" id="PF23023">
    <property type="entry name" value="Anti-Pycsar_Apyc1"/>
    <property type="match status" value="1"/>
</dbReference>
<dbReference type="InterPro" id="IPR001279">
    <property type="entry name" value="Metallo-B-lactamas"/>
</dbReference>
<gene>
    <name evidence="2" type="ORF">ENM42_02035</name>
</gene>
<feature type="domain" description="Metallo-beta-lactamase" evidence="1">
    <location>
        <begin position="19"/>
        <end position="225"/>
    </location>
</feature>
<comment type="caution">
    <text evidence="2">The sequence shown here is derived from an EMBL/GenBank/DDBJ whole genome shotgun (WGS) entry which is preliminary data.</text>
</comment>
<protein>
    <submittedName>
        <fullName evidence="2">MBL fold metallo-hydrolase</fullName>
    </submittedName>
</protein>
<dbReference type="SUPFAM" id="SSF56281">
    <property type="entry name" value="Metallo-hydrolase/oxidoreductase"/>
    <property type="match status" value="1"/>
</dbReference>
<dbReference type="AlphaFoldDB" id="A0A7C5U801"/>
<name>A0A7C5U801_CALS0</name>
<dbReference type="CDD" id="cd16272">
    <property type="entry name" value="RNaseZ_MBL-fold"/>
    <property type="match status" value="1"/>
</dbReference>
<dbReference type="InterPro" id="IPR036866">
    <property type="entry name" value="RibonucZ/Hydroxyglut_hydro"/>
</dbReference>
<organism evidence="2">
    <name type="scientific">Caldiarchaeum subterraneum</name>
    <dbReference type="NCBI Taxonomy" id="311458"/>
    <lineage>
        <taxon>Archaea</taxon>
        <taxon>Nitrososphaerota</taxon>
        <taxon>Candidatus Caldarchaeales</taxon>
        <taxon>Candidatus Caldarchaeaceae</taxon>
        <taxon>Candidatus Caldarchaeum</taxon>
    </lineage>
</organism>
<dbReference type="PANTHER" id="PTHR46018:SF2">
    <property type="entry name" value="ZINC PHOSPHODIESTERASE ELAC PROTEIN 1"/>
    <property type="match status" value="1"/>
</dbReference>
<reference evidence="2" key="1">
    <citation type="journal article" date="2020" name="mSystems">
        <title>Genome- and Community-Level Interaction Insights into Carbon Utilization and Element Cycling Functions of Hydrothermarchaeota in Hydrothermal Sediment.</title>
        <authorList>
            <person name="Zhou Z."/>
            <person name="Liu Y."/>
            <person name="Xu W."/>
            <person name="Pan J."/>
            <person name="Luo Z.H."/>
            <person name="Li M."/>
        </authorList>
    </citation>
    <scope>NUCLEOTIDE SEQUENCE [LARGE SCALE GENOMIC DNA]</scope>
    <source>
        <strain evidence="2">SpSt-1084</strain>
    </source>
</reference>
<dbReference type="GO" id="GO:0042781">
    <property type="term" value="F:3'-tRNA processing endoribonuclease activity"/>
    <property type="evidence" value="ECO:0007669"/>
    <property type="project" value="TreeGrafter"/>
</dbReference>
<dbReference type="EMBL" id="DRXS01000113">
    <property type="protein sequence ID" value="HHR40589.1"/>
    <property type="molecule type" value="Genomic_DNA"/>
</dbReference>